<dbReference type="KEGG" id="phet:94287946"/>
<keyword evidence="1" id="KW-0175">Coiled coil</keyword>
<accession>A0A836IBA9</accession>
<dbReference type="GO" id="GO:0051015">
    <property type="term" value="F:actin filament binding"/>
    <property type="evidence" value="ECO:0007669"/>
    <property type="project" value="TreeGrafter"/>
</dbReference>
<feature type="compositionally biased region" description="Polar residues" evidence="2">
    <location>
        <begin position="628"/>
        <end position="644"/>
    </location>
</feature>
<feature type="coiled-coil region" evidence="1">
    <location>
        <begin position="3705"/>
        <end position="3827"/>
    </location>
</feature>
<feature type="coiled-coil region" evidence="1">
    <location>
        <begin position="397"/>
        <end position="484"/>
    </location>
</feature>
<feature type="coiled-coil region" evidence="1">
    <location>
        <begin position="180"/>
        <end position="221"/>
    </location>
</feature>
<dbReference type="Proteomes" id="UP000674318">
    <property type="component" value="Unassembled WGS sequence"/>
</dbReference>
<feature type="coiled-coil region" evidence="1">
    <location>
        <begin position="656"/>
        <end position="686"/>
    </location>
</feature>
<evidence type="ECO:0000256" key="2">
    <source>
        <dbReference type="SAM" id="MobiDB-lite"/>
    </source>
</evidence>
<feature type="coiled-coil region" evidence="1">
    <location>
        <begin position="516"/>
        <end position="568"/>
    </location>
</feature>
<feature type="domain" description="Flagellar attachment zone protein 1 conserved" evidence="3">
    <location>
        <begin position="260"/>
        <end position="349"/>
    </location>
</feature>
<feature type="coiled-coil region" evidence="1">
    <location>
        <begin position="3472"/>
        <end position="3524"/>
    </location>
</feature>
<dbReference type="Pfam" id="PF23398">
    <property type="entry name" value="FAZ1_cons"/>
    <property type="match status" value="1"/>
</dbReference>
<name>A0A836IBA9_9TRYP</name>
<proteinExistence type="predicted"/>
<dbReference type="InterPro" id="IPR056614">
    <property type="entry name" value="FAZ1_cons"/>
</dbReference>
<sequence>MACVPSKGSIVSYEFLDSQTKWVWGVGTVTRSDDRVCVVEQWVGTLLDSTMTAEVEKEVAFSNAEAKAHQGRLLAIRERINLQGANTSKEEKENTSKELMQCLAVIGKHRSHSRSLLADLEKIKGPSGVPAKAQQFIPGSYSVTVLCSSVLEVISQTKKLSVFLSSEEIDSIENVVTHSRRHLNSELHQLRATVEAAEIESEALRQRVGELEEKLIFLENTSRPLQVCDGVGRRSARSEELQERQPLDFRRAWDDDASLVVTNHIFTFPWDNGDILLHHKPEETKFVLVAEAAFACCVPTQCVLNPKMTTSENHLSAEFSISHPNTMTATEVDQRLAAYTFPSLHRLHKEPLGAKIGLDRAIEDLENALGIPEGKHEGLFFDEFVETIQKDSLSGDKDAYESEIGDLLMLLDKLNNENRSLQYALDKSAAELKKQMEASQKDKDTLTTEIDRLRDITAKLKILAEQQEKELEIHRVHNRNAEQERLVHNLAPLEGGPGSPVYAVTLGEYTRQAKATEDAEEALEIAQTKSDELHQRLEEVEQQCAHQAEKLRELEIALETEKQTAAENSSALERELIDLVAQLKAQKGYAEALGHINEEQKKELCSFHTKRHTALAEREAHPAFRFPISSSSPTVASNMPSMPATTDEEPLYSVTLEEYRSRDAAVEQLTAELEEQRALAEMLAAEVAAFRMKRNAALEARDADGTLPVLGEPVSADEAAAHALEPQQIADEPLYAVTLGEYTRQAKATEDAEEALEIAQTKSDELHQRLEKVEQQCAHQAEKLRELEIALETEKQTAAENSSALERELIDLVAQLKAQKGYAEVLGHINEEQKKELCSFHTKRNTALAEREAHPAFRLPISSSSPTVASNMPSMPATTDEEPLYSVTLEEYRSRDAAVEQLTAELEEQRALAEMLAAEVAAFRMKRNAALEARDADGTLSVLGEPMSADEAAAHALEPQQIADEPLYAVTLGEYCDRGVAVEQLTAELEEQRALAEMLAAEVAAFRMKRNAALEARDADGTLSVLGEPVSADEAAAHALEPQQIADEPLYAVTLGEYCDRGVAVEQLTAELEEQRALAEMLAAEVAAFRMKRNAALEARDADGTLSVLGEPVSADEAAAHALEPQQIADEPLYAVTLGEYCDRGVAVEQLTAELEEQRALAEMLAAEVAAFRMKRNAALEARDADGTLSVLGEPVSADEAAAHALEPQQIADEPLYAVTLGEYCDRGVAVEQLTAELEEQRALAEMLAAEVAAFRMKRNAALEARDADGTLSVLGEPVSADEAAAHALEPQQIADEPLYAVTLGEYCDRGVAVEQLTAELEEQRALAEMLAAEVAAFRMKRNAALEARDADGTLSVLGEPVSADEAAAHALEPQQIADEPLYAVTLGEYCDRGVAVEQLTAELEEQRALAEMLAAEVAAFRMKRNAALEARDADGTLSVLGEPVSADEAAAHALEPQQIADEPLYAVTLGEYCDRGVAVEQLTAELEEQRALAEMLAAEVAAFRMKRNAALEARDADGTLSVLGEPVSADEAAAHALEPQQIADEPLYAVTLGEYCDRGVAVEQLTAELEEQRALAEMLAAEVAAFRMKRNAALEARDADGTLSVLGEPVSADEAAAHALEPQQIADEPLYAVTLGEYCDRGVVVEQLTAELEEQRALAEMLAAEVAAFRMKRNAALEARDADGTLSVLGEPVSADEAAAHALEPQQIADEPLYAVTLGEYCDRGVAVEQLTAELEEQRALAEMLAAEVAAFRMKRNAALEARDADGTLSVLGEPVSADEAAAHALEPQQIADEPLYAVTLGEYCDRGVAVEQLTAELEEQRALAEMLAAEVAAFRMKRNAALEARDADGTLSVLGEPVSADEAAAHALEPQQIADEPLYAVTLGEYCDRGVAVEQLTAELEEQRALAEMLAAEVAAFRMKRNAALEARDADGTLPVLGEPVSADEAAAHALEPQQIADEPLYAVTLGEYCDRGVAVEQLTAELEEQRALAEMLAAEVAAFRMKRNAALEARDADGTLSVLGEPVSADEAAAHALEPQQIADEPLYAVTLGEYCDRGVAVEQLTAELEEQRALAEMLAAEVAAFRMKRNAALEARDADGTLSVLGEPVSADEAAAHALEPQQIADEPLYAVTLGEYCDRGVAVEQLTAELEEQRALAEMLAAEVAAFRMKRNAALEARDADGTLSVLGEPVSADEAAAHALEPQQIADEPLYAVTLGEYCDRGVAVEQLTAELEEQRALAEMLAAEVAAFRMKRNAALEARDADGTLSVLGEPVSADEAAAHALEPQQIADEPLYAVTLGEYCDRGVAVEQLTAELEEQRALAEMLAAEVAAFRMKRNAALEARDADGTLSVLGEPVSADEAAAHALEPQQIADEPLYAVTLGEYCDRGVAVEQLTAELEEQRALAEMLAAEVAAFRMKRNAALEARDADGTLSVLGEPVSADEAAAHALEPQQIADEPLYAVTLGEYCDRGVVVEQLTAELEEQRALAEMLAAEVAAFRMKRNAALEARDADGTLSVLGEPVSADEAAAHALEPQQIADEPLYAVTLGEYCDRGVAVEQLTAELEEQRALAEMLAAEVAAFRMKRNAALEARDADGTLSVLGEPVSADEAAAHALEPQQIADEPLYAVTLGEYCDRGVAVEQLTAELEEQRALAEMLAAEVAAFRMKRNAALEARDADGTLSVLGEPVSADEAAAHALEPQQIADEPLYAVTLGEYCDRGVAVEQLTAELEEQRALAEMLAAEVAAFRMKRNAALEARDADGTLSVLGEPVSADEAAAHALEPQQIADEPLYAVTLGEYCDRGVVVEQLTAELEEQRALAEMLAAEVAAFRMKRNAALEARDADGTLSVLGEPMSADEAAAHALEPQQIADEPLYAVTLGEYCDRGVVVEQLTAELEEQRALAEMLAAEVAAFRMKRNAALEARDADGTLSVLGEPVSADEAAAHALEPQQIADEPLYAVTLGEYCDRGVAVEQLTAELEEQRALAEMLAAEVAAFRMKRNAALEARDADGTLPVLGEPVSADEAAAHALEPQQIADEPLYAVTLGEYCDRGVAVEQLTAELEEQRALAEMLAAEVAAFRMKRNAALEARDADGTLSVLGKPMSADEAAAHALEPQQIADEPLYAVTLGEYCDRGVVVEQLTAELEEQRALAEMLAAEVAAFRMKRNAALEARDADGTLSVLGEPMSADEAAAHALEPQQIADEPLYAVTLGEYCDRGVVVEQLTAELEEQRALAEMLAAEVAAFRMKRNAALEARDADGTLSVLGEPVSADEAAAHALEPQQIADEPLYAVTLGEYCDRGVAVEQLTAELEEQRALAEMLAAEVAAFRMKRNAALEARDADGTLPVLGEPVSADEAAAHALEPQQIADEPLYAVTLGEYCDRGVAVEQLTAELEEQRALAEMLAAEVAAFRMKRNAALEARDADGTLPVLGEPVSADEAAAHALEPQQIADEPLYAVTLGEYTRQAKATEDAEEALEIAQTKSDELHQRLEEVEQQCAHQAEKLRELEIALETEKQTAAENSSALERELIDLVAQLKAQKGYAEALGHINEEQKKELCSFHTKRNTALAEREAHPAFRFPISSSSPTVASNMPSMPATTDEEPLYSVTLEEYRSRDAAVEQLTAELEEQRALAEMLAAEVAAFRMKRNAALEARDADGTLSVLGEPVSADEAAAHALEPQQIADEPLYAVTLGEYCDRGVAVEQLTAELEELRDKNSQMVRELEALSKRICDVVSAERETNPVREDLITQLEGLLRALEGAREAERAAFAVAEEKERELSQLRIVFTNEEERLNNDLEEAREEVKRLQGELDLLTDKLEEVYRLFGDADAANAEGVAKLEDLAEVLTAARVAERDIMDLLEAKESELAQFRSVLELRKDSENMLECLRDEVAQLHREKEITEMELGAAQKELNDLRYDLHAAEDKATEKAREVEGMTLDLEALNDRIRDLLEELQEKTDQYNQVIKDLDDFAKHQSHEDEKDLLQRLAVREQELFKLQEVRRGEISEHEKQVGMLQDQVDRLRDQTDQDNTLHKGLQDDLARLRKLLADANAALQDKTTENEALKDDIEGMIDEHESQMREMEQVLETKSQEVSDALGRLEEMTAMLQEAREGEESALRLRADSDAEVFRMQKELDRVKQLQSALSDSADDRGGLLAQLMDTEGQLRDAEAVIRRKDTELAESKELLKKLNKSEDLNYDLRRMLKLTMAALSKSKDTMSNSAGSLDVVRTELRPMLH</sequence>
<dbReference type="GO" id="GO:0032982">
    <property type="term" value="C:myosin filament"/>
    <property type="evidence" value="ECO:0007669"/>
    <property type="project" value="TreeGrafter"/>
</dbReference>
<dbReference type="GO" id="GO:0000146">
    <property type="term" value="F:microfilament motor activity"/>
    <property type="evidence" value="ECO:0007669"/>
    <property type="project" value="TreeGrafter"/>
</dbReference>
<reference evidence="4 5" key="1">
    <citation type="submission" date="2021-02" db="EMBL/GenBank/DDBJ databases">
        <title>Porcisia hertigi Genome sequencing and assembly.</title>
        <authorList>
            <person name="Almutairi H."/>
            <person name="Gatherer D."/>
        </authorList>
    </citation>
    <scope>NUCLEOTIDE SEQUENCE [LARGE SCALE GENOMIC DNA]</scope>
    <source>
        <strain evidence="4 5">C119</strain>
    </source>
</reference>
<dbReference type="RefSeq" id="XP_067754026.1">
    <property type="nucleotide sequence ID" value="XM_067897869.1"/>
</dbReference>
<dbReference type="PANTHER" id="PTHR45615:SF66">
    <property type="entry name" value="CARD DOMAIN-CONTAINING PROTEIN"/>
    <property type="match status" value="1"/>
</dbReference>
<keyword evidence="5" id="KW-1185">Reference proteome</keyword>
<organism evidence="4 5">
    <name type="scientific">Porcisia hertigi</name>
    <dbReference type="NCBI Taxonomy" id="2761500"/>
    <lineage>
        <taxon>Eukaryota</taxon>
        <taxon>Discoba</taxon>
        <taxon>Euglenozoa</taxon>
        <taxon>Kinetoplastea</taxon>
        <taxon>Metakinetoplastina</taxon>
        <taxon>Trypanosomatida</taxon>
        <taxon>Trypanosomatidae</taxon>
        <taxon>Leishmaniinae</taxon>
        <taxon>Porcisia</taxon>
    </lineage>
</organism>
<evidence type="ECO:0000313" key="4">
    <source>
        <dbReference type="EMBL" id="KAG5493991.1"/>
    </source>
</evidence>
<feature type="coiled-coil region" evidence="1">
    <location>
        <begin position="4169"/>
        <end position="4196"/>
    </location>
</feature>
<dbReference type="GO" id="GO:0016460">
    <property type="term" value="C:myosin II complex"/>
    <property type="evidence" value="ECO:0007669"/>
    <property type="project" value="TreeGrafter"/>
</dbReference>
<dbReference type="PANTHER" id="PTHR45615">
    <property type="entry name" value="MYOSIN HEAVY CHAIN, NON-MUSCLE"/>
    <property type="match status" value="1"/>
</dbReference>
<feature type="coiled-coil region" evidence="1">
    <location>
        <begin position="4008"/>
        <end position="4095"/>
    </location>
</feature>
<evidence type="ECO:0000256" key="1">
    <source>
        <dbReference type="SAM" id="Coils"/>
    </source>
</evidence>
<feature type="region of interest" description="Disordered" evidence="2">
    <location>
        <begin position="860"/>
        <end position="879"/>
    </location>
</feature>
<dbReference type="OrthoDB" id="267681at2759"/>
<gene>
    <name evidence="4" type="ORF">JKF63_01824</name>
</gene>
<feature type="coiled-coil region" evidence="1">
    <location>
        <begin position="3880"/>
        <end position="3974"/>
    </location>
</feature>
<comment type="caution">
    <text evidence="4">The sequence shown here is derived from an EMBL/GenBank/DDBJ whole genome shotgun (WGS) entry which is preliminary data.</text>
</comment>
<feature type="coiled-coil region" evidence="1">
    <location>
        <begin position="749"/>
        <end position="801"/>
    </location>
</feature>
<feature type="coiled-coil region" evidence="1">
    <location>
        <begin position="3612"/>
        <end position="3642"/>
    </location>
</feature>
<protein>
    <recommendedName>
        <fullName evidence="3">Flagellar attachment zone protein 1 conserved domain-containing protein</fullName>
    </recommendedName>
</protein>
<feature type="coiled-coil region" evidence="1">
    <location>
        <begin position="889"/>
        <end position="919"/>
    </location>
</feature>
<dbReference type="EMBL" id="JAFJZO010000034">
    <property type="protein sequence ID" value="KAG5493991.1"/>
    <property type="molecule type" value="Genomic_DNA"/>
</dbReference>
<feature type="compositionally biased region" description="Polar residues" evidence="2">
    <location>
        <begin position="861"/>
        <end position="877"/>
    </location>
</feature>
<dbReference type="GeneID" id="94287946"/>
<evidence type="ECO:0000313" key="5">
    <source>
        <dbReference type="Proteomes" id="UP000674318"/>
    </source>
</evidence>
<feature type="region of interest" description="Disordered" evidence="2">
    <location>
        <begin position="626"/>
        <end position="646"/>
    </location>
</feature>
<evidence type="ECO:0000259" key="3">
    <source>
        <dbReference type="Pfam" id="PF23398"/>
    </source>
</evidence>
<dbReference type="GO" id="GO:0005737">
    <property type="term" value="C:cytoplasm"/>
    <property type="evidence" value="ECO:0007669"/>
    <property type="project" value="TreeGrafter"/>
</dbReference>